<evidence type="ECO:0000259" key="2">
    <source>
        <dbReference type="Pfam" id="PF12770"/>
    </source>
</evidence>
<reference evidence="3 4" key="1">
    <citation type="submission" date="2022-05" db="EMBL/GenBank/DDBJ databases">
        <authorList>
            <person name="Zhou X."/>
            <person name="Li K."/>
            <person name="Man Y."/>
        </authorList>
    </citation>
    <scope>NUCLEOTIDE SEQUENCE [LARGE SCALE GENOMIC DNA]</scope>
    <source>
        <strain evidence="3 4">MS405</strain>
    </source>
</reference>
<feature type="repeat" description="TPR" evidence="1">
    <location>
        <begin position="440"/>
        <end position="473"/>
    </location>
</feature>
<keyword evidence="1" id="KW-0802">TPR repeat</keyword>
<gene>
    <name evidence="3" type="ORF">M4V62_06250</name>
</gene>
<dbReference type="PANTHER" id="PTHR10098">
    <property type="entry name" value="RAPSYN-RELATED"/>
    <property type="match status" value="1"/>
</dbReference>
<name>A0ABY4PMW8_9ACTN</name>
<proteinExistence type="predicted"/>
<sequence length="1024" mass="109330">MENGEEHDPADETGATIKRLTMVGRLALLQQDIGRAEQSFTEALQAVDDDHLELAVDLYRRLGQVCKQNGRFQQAQDLERAAEALTEHLEPPLDLSVAGLSRLVAALRTAPQERVMLGSILSRLAMLERLEAGGAAMARAHMEEAVAIALELEPDSSETLVRQSNLAGMRGLDGDLPGAIELADSIKDQVRAEDPRGASILLRSIAQLRARAGEVDGGAADAAEAVELATAAGAAAERAAALSALGMIRSMQGDLAGEAATYREALAVLRAEAGESADGAMASAVNLWRLAKAERSQGDLGQAIEHLTQGVAMLREHTPRGDQLVEMLYSLGEAQAEAGEIGAAAAALRETARITLSPTMRVSCEIRLGDITKELGHYEEAQRMLAEALADAEALGNEGLIAGASMALAGVYRWSGDLDRAQRLYETVVERTADDSPQHAMALSNLAGVHYARGDFDAAALRYRKALELASDLRSVLNITYNLATALHGSGDLAEADAYYAAVVDGITSANRARAEAISGRGQIAAAQGRTEDALGYFRETVATAEQMWAATRGDANRSALFARSEYYYSQLLETLQRLGAPGNAAEALTLAELTRARTLQARLGEPAATAPKASRLEASRLRQKLAAVSRRLLHARTDPESGEATLAGLHRQERELSAALEDLVSPAHPVASAGMLTSAQIQAALHQGTVLLEFQVVNSRVFAWTVTTYAIDLRVLPTDVSELTDLVLRVVGPYHAGLPPEDAAGVWDELREAVLGPLGPLPPETGMLLVSPAGPLNVMPFEPLLDGPTVVYVPSATVGLRPRAPRPNRVAEAEFVGFGNPAFDRTLPEFADLPSLPGAEVEVEEIAGLFGSRGIAFCGDRATEDELRSWARRCRYLHVAAHGLVDLDNPMRSGIVLSSSRMMRLLREPGHDDVLHGYEMIDLDIAAELVVVAACRTGFGSEWHGEGLATVGSALLQGGARWVLVALWPVGDLVSVAFMRVLYEALLDGVAIPEAVKAARAEIRADHDDPYWWAGFALFGLHA</sequence>
<dbReference type="Proteomes" id="UP000829992">
    <property type="component" value="Chromosome"/>
</dbReference>
<keyword evidence="4" id="KW-1185">Reference proteome</keyword>
<dbReference type="InterPro" id="IPR019734">
    <property type="entry name" value="TPR_rpt"/>
</dbReference>
<dbReference type="InterPro" id="IPR024983">
    <property type="entry name" value="CHAT_dom"/>
</dbReference>
<dbReference type="Pfam" id="PF13424">
    <property type="entry name" value="TPR_12"/>
    <property type="match status" value="1"/>
</dbReference>
<dbReference type="InterPro" id="IPR011990">
    <property type="entry name" value="TPR-like_helical_dom_sf"/>
</dbReference>
<dbReference type="Pfam" id="PF12770">
    <property type="entry name" value="CHAT"/>
    <property type="match status" value="1"/>
</dbReference>
<feature type="domain" description="CHAT" evidence="2">
    <location>
        <begin position="750"/>
        <end position="1021"/>
    </location>
</feature>
<evidence type="ECO:0000313" key="4">
    <source>
        <dbReference type="Proteomes" id="UP000829992"/>
    </source>
</evidence>
<dbReference type="Gene3D" id="1.25.40.10">
    <property type="entry name" value="Tetratricopeptide repeat domain"/>
    <property type="match status" value="3"/>
</dbReference>
<evidence type="ECO:0000256" key="1">
    <source>
        <dbReference type="PROSITE-ProRule" id="PRU00339"/>
    </source>
</evidence>
<accession>A0ABY4PMW8</accession>
<dbReference type="RefSeq" id="WP_249586216.1">
    <property type="nucleotide sequence ID" value="NZ_BAAAQL010000059.1"/>
</dbReference>
<dbReference type="SUPFAM" id="SSF48452">
    <property type="entry name" value="TPR-like"/>
    <property type="match status" value="2"/>
</dbReference>
<dbReference type="PANTHER" id="PTHR10098:SF108">
    <property type="entry name" value="TETRATRICOPEPTIDE REPEAT PROTEIN 28"/>
    <property type="match status" value="1"/>
</dbReference>
<dbReference type="PROSITE" id="PS50005">
    <property type="entry name" value="TPR"/>
    <property type="match status" value="1"/>
</dbReference>
<dbReference type="EMBL" id="CP097289">
    <property type="protein sequence ID" value="UQT54725.1"/>
    <property type="molecule type" value="Genomic_DNA"/>
</dbReference>
<organism evidence="3 4">
    <name type="scientific">Streptomyces durmitorensis</name>
    <dbReference type="NCBI Taxonomy" id="319947"/>
    <lineage>
        <taxon>Bacteria</taxon>
        <taxon>Bacillati</taxon>
        <taxon>Actinomycetota</taxon>
        <taxon>Actinomycetes</taxon>
        <taxon>Kitasatosporales</taxon>
        <taxon>Streptomycetaceae</taxon>
        <taxon>Streptomyces</taxon>
    </lineage>
</organism>
<protein>
    <submittedName>
        <fullName evidence="3">CHAT domain-containing protein</fullName>
    </submittedName>
</protein>
<dbReference type="SMART" id="SM00028">
    <property type="entry name" value="TPR"/>
    <property type="match status" value="8"/>
</dbReference>
<evidence type="ECO:0000313" key="3">
    <source>
        <dbReference type="EMBL" id="UQT54725.1"/>
    </source>
</evidence>
<dbReference type="Pfam" id="PF13432">
    <property type="entry name" value="TPR_16"/>
    <property type="match status" value="1"/>
</dbReference>